<comment type="caution">
    <text evidence="1">The sequence shown here is derived from an EMBL/GenBank/DDBJ whole genome shotgun (WGS) entry which is preliminary data.</text>
</comment>
<protein>
    <submittedName>
        <fullName evidence="1">Uncharacterized protein</fullName>
    </submittedName>
</protein>
<keyword evidence="2" id="KW-1185">Reference proteome</keyword>
<dbReference type="STRING" id="1227497.C491_15177"/>
<dbReference type="Proteomes" id="UP000011688">
    <property type="component" value="Unassembled WGS sequence"/>
</dbReference>
<organism evidence="1 2">
    <name type="scientific">Natronococcus amylolyticus DSM 10524</name>
    <dbReference type="NCBI Taxonomy" id="1227497"/>
    <lineage>
        <taxon>Archaea</taxon>
        <taxon>Methanobacteriati</taxon>
        <taxon>Methanobacteriota</taxon>
        <taxon>Stenosarchaea group</taxon>
        <taxon>Halobacteria</taxon>
        <taxon>Halobacteriales</taxon>
        <taxon>Natrialbaceae</taxon>
        <taxon>Natronococcus</taxon>
    </lineage>
</organism>
<reference evidence="1 2" key="1">
    <citation type="journal article" date="2014" name="PLoS Genet.">
        <title>Phylogenetically driven sequencing of extremely halophilic archaea reveals strategies for static and dynamic osmo-response.</title>
        <authorList>
            <person name="Becker E.A."/>
            <person name="Seitzer P.M."/>
            <person name="Tritt A."/>
            <person name="Larsen D."/>
            <person name="Krusor M."/>
            <person name="Yao A.I."/>
            <person name="Wu D."/>
            <person name="Madern D."/>
            <person name="Eisen J.A."/>
            <person name="Darling A.E."/>
            <person name="Facciotti M.T."/>
        </authorList>
    </citation>
    <scope>NUCLEOTIDE SEQUENCE [LARGE SCALE GENOMIC DNA]</scope>
    <source>
        <strain evidence="1 2">DSM 10524</strain>
    </source>
</reference>
<evidence type="ECO:0000313" key="2">
    <source>
        <dbReference type="Proteomes" id="UP000011688"/>
    </source>
</evidence>
<dbReference type="EMBL" id="AOIB01000028">
    <property type="protein sequence ID" value="ELY56301.1"/>
    <property type="molecule type" value="Genomic_DNA"/>
</dbReference>
<evidence type="ECO:0000313" key="1">
    <source>
        <dbReference type="EMBL" id="ELY56301.1"/>
    </source>
</evidence>
<dbReference type="AlphaFoldDB" id="L9X4A5"/>
<proteinExistence type="predicted"/>
<sequence length="79" mass="8899">MVSIRARQSDGSFRSVKAEVQTHTLDNYNRLGMRHSTENLTSIINQVLADLRGPEFSTGLMAMGIRLGTSTYRRSQRRG</sequence>
<accession>L9X4A5</accession>
<name>L9X4A5_9EURY</name>
<gene>
    <name evidence="1" type="ORF">C491_15177</name>
</gene>